<sequence length="57" mass="6161">MEQELPSSCIMVLYLVVHTPIVAAVRFPPPQILRLSSPTTVVVVSDHSTNGKQSSIS</sequence>
<accession>A0A5C3MK21</accession>
<reference evidence="2 3" key="1">
    <citation type="journal article" date="2019" name="Nat. Ecol. Evol.">
        <title>Megaphylogeny resolves global patterns of mushroom evolution.</title>
        <authorList>
            <person name="Varga T."/>
            <person name="Krizsan K."/>
            <person name="Foldi C."/>
            <person name="Dima B."/>
            <person name="Sanchez-Garcia M."/>
            <person name="Sanchez-Ramirez S."/>
            <person name="Szollosi G.J."/>
            <person name="Szarkandi J.G."/>
            <person name="Papp V."/>
            <person name="Albert L."/>
            <person name="Andreopoulos W."/>
            <person name="Angelini C."/>
            <person name="Antonin V."/>
            <person name="Barry K.W."/>
            <person name="Bougher N.L."/>
            <person name="Buchanan P."/>
            <person name="Buyck B."/>
            <person name="Bense V."/>
            <person name="Catcheside P."/>
            <person name="Chovatia M."/>
            <person name="Cooper J."/>
            <person name="Damon W."/>
            <person name="Desjardin D."/>
            <person name="Finy P."/>
            <person name="Geml J."/>
            <person name="Haridas S."/>
            <person name="Hughes K."/>
            <person name="Justo A."/>
            <person name="Karasinski D."/>
            <person name="Kautmanova I."/>
            <person name="Kiss B."/>
            <person name="Kocsube S."/>
            <person name="Kotiranta H."/>
            <person name="LaButti K.M."/>
            <person name="Lechner B.E."/>
            <person name="Liimatainen K."/>
            <person name="Lipzen A."/>
            <person name="Lukacs Z."/>
            <person name="Mihaltcheva S."/>
            <person name="Morgado L.N."/>
            <person name="Niskanen T."/>
            <person name="Noordeloos M.E."/>
            <person name="Ohm R.A."/>
            <person name="Ortiz-Santana B."/>
            <person name="Ovrebo C."/>
            <person name="Racz N."/>
            <person name="Riley R."/>
            <person name="Savchenko A."/>
            <person name="Shiryaev A."/>
            <person name="Soop K."/>
            <person name="Spirin V."/>
            <person name="Szebenyi C."/>
            <person name="Tomsovsky M."/>
            <person name="Tulloss R.E."/>
            <person name="Uehling J."/>
            <person name="Grigoriev I.V."/>
            <person name="Vagvolgyi C."/>
            <person name="Papp T."/>
            <person name="Martin F.M."/>
            <person name="Miettinen O."/>
            <person name="Hibbett D.S."/>
            <person name="Nagy L.G."/>
        </authorList>
    </citation>
    <scope>NUCLEOTIDE SEQUENCE [LARGE SCALE GENOMIC DNA]</scope>
    <source>
        <strain evidence="2 3">CBS 166.37</strain>
    </source>
</reference>
<protein>
    <submittedName>
        <fullName evidence="2">Uncharacterized protein</fullName>
    </submittedName>
</protein>
<dbReference type="AlphaFoldDB" id="A0A5C3MK21"/>
<dbReference type="EMBL" id="ML213590">
    <property type="protein sequence ID" value="TFK45035.1"/>
    <property type="molecule type" value="Genomic_DNA"/>
</dbReference>
<proteinExistence type="predicted"/>
<evidence type="ECO:0000313" key="3">
    <source>
        <dbReference type="Proteomes" id="UP000308652"/>
    </source>
</evidence>
<feature type="chain" id="PRO_5022815531" evidence="1">
    <location>
        <begin position="25"/>
        <end position="57"/>
    </location>
</feature>
<evidence type="ECO:0000256" key="1">
    <source>
        <dbReference type="SAM" id="SignalP"/>
    </source>
</evidence>
<keyword evidence="1" id="KW-0732">Signal</keyword>
<keyword evidence="3" id="KW-1185">Reference proteome</keyword>
<name>A0A5C3MK21_9AGAR</name>
<dbReference type="Proteomes" id="UP000308652">
    <property type="component" value="Unassembled WGS sequence"/>
</dbReference>
<feature type="signal peptide" evidence="1">
    <location>
        <begin position="1"/>
        <end position="24"/>
    </location>
</feature>
<organism evidence="2 3">
    <name type="scientific">Crucibulum laeve</name>
    <dbReference type="NCBI Taxonomy" id="68775"/>
    <lineage>
        <taxon>Eukaryota</taxon>
        <taxon>Fungi</taxon>
        <taxon>Dikarya</taxon>
        <taxon>Basidiomycota</taxon>
        <taxon>Agaricomycotina</taxon>
        <taxon>Agaricomycetes</taxon>
        <taxon>Agaricomycetidae</taxon>
        <taxon>Agaricales</taxon>
        <taxon>Agaricineae</taxon>
        <taxon>Nidulariaceae</taxon>
        <taxon>Crucibulum</taxon>
    </lineage>
</organism>
<evidence type="ECO:0000313" key="2">
    <source>
        <dbReference type="EMBL" id="TFK45035.1"/>
    </source>
</evidence>
<gene>
    <name evidence="2" type="ORF">BDQ12DRAFT_674001</name>
</gene>